<dbReference type="SMART" id="SM00387">
    <property type="entry name" value="HATPase_c"/>
    <property type="match status" value="1"/>
</dbReference>
<evidence type="ECO:0000313" key="9">
    <source>
        <dbReference type="Proteomes" id="UP000199409"/>
    </source>
</evidence>
<dbReference type="PANTHER" id="PTHR43065">
    <property type="entry name" value="SENSOR HISTIDINE KINASE"/>
    <property type="match status" value="1"/>
</dbReference>
<keyword evidence="4" id="KW-0175">Coiled coil</keyword>
<evidence type="ECO:0000259" key="7">
    <source>
        <dbReference type="PROSITE" id="PS50112"/>
    </source>
</evidence>
<feature type="domain" description="Histidine kinase" evidence="5">
    <location>
        <begin position="301"/>
        <end position="526"/>
    </location>
</feature>
<dbReference type="NCBIfam" id="TIGR00229">
    <property type="entry name" value="sensory_box"/>
    <property type="match status" value="2"/>
</dbReference>
<feature type="domain" description="PAS" evidence="7">
    <location>
        <begin position="155"/>
        <end position="231"/>
    </location>
</feature>
<keyword evidence="3" id="KW-0597">Phosphoprotein</keyword>
<dbReference type="AlphaFoldDB" id="A0A1H4CIE3"/>
<gene>
    <name evidence="8" type="ORF">SAMN05660420_02561</name>
</gene>
<dbReference type="InterPro" id="IPR036890">
    <property type="entry name" value="HATPase_C_sf"/>
</dbReference>
<dbReference type="Pfam" id="PF13426">
    <property type="entry name" value="PAS_9"/>
    <property type="match status" value="2"/>
</dbReference>
<evidence type="ECO:0000256" key="1">
    <source>
        <dbReference type="ARBA" id="ARBA00000085"/>
    </source>
</evidence>
<feature type="domain" description="Response regulatory" evidence="6">
    <location>
        <begin position="546"/>
        <end position="662"/>
    </location>
</feature>
<sequence>MKAESQTHASLLRKISALKDENQKLQRSLQTAKQNSDLYEALIEFAADAIFMGDPSGNIIGANQRAAQMSGYNYDELVGMKLCQFFSESEQGEKPLRFDLLQQGEIVKAERLLLRKDGTTISVEMNSRMLPDGTYHSVLRDITAHIQANEALRISEEKFSQIFRLSPDAIALTRMKDGLYLDVNIAFVNIVGWSYEQIVGHSAHADGLDIWRNPEDRQRMLQILEKKGEMNALEIDFKGKNNKIIHGSMSARIIEINNETCILSITRDISERLALQKKQQDLEQQMLQVQKLESLGVLAGGIAHDFNNILMAVIGNCDLAQRRLNPESAVMGNLHQIKLATSKAADLSNQMLAYSGKGKFVIESLNLSLIIEEMKQILSISSSKKATLRYDLTPNIPDIEADATQIRQIVMNLVINASDAIGNNSGIIAISTGVMRCERDYLQSTWLDEKLEEGDYTYIEVADTGCGMTDDMVKRIFEPFYTTKFTGRGLGMAAVLGIVRGHKGAIKIYTELGKGSTLKVLFPTSNLTAARQQIEPEGSPLKEKGLVLLIDDEEAVLNISQEMLSEFGFEVITARDGIEALQIFKQRHEQIRFVLMDLTMPNMDGEEAFREFRRIDPQVKVIICSGYNEQEVSQKFVGKGLAGFLKKPYMLSELQNTIQKLLKN</sequence>
<dbReference type="Proteomes" id="UP000199409">
    <property type="component" value="Unassembled WGS sequence"/>
</dbReference>
<reference evidence="8 9" key="1">
    <citation type="submission" date="2016-10" db="EMBL/GenBank/DDBJ databases">
        <authorList>
            <person name="de Groot N.N."/>
        </authorList>
    </citation>
    <scope>NUCLEOTIDE SEQUENCE [LARGE SCALE GENOMIC DNA]</scope>
    <source>
        <strain evidence="8 9">DSM 7343</strain>
    </source>
</reference>
<dbReference type="Gene3D" id="1.10.287.130">
    <property type="match status" value="1"/>
</dbReference>
<dbReference type="OrthoDB" id="5389345at2"/>
<dbReference type="Gene3D" id="3.30.565.10">
    <property type="entry name" value="Histidine kinase-like ATPase, C-terminal domain"/>
    <property type="match status" value="1"/>
</dbReference>
<dbReference type="Pfam" id="PF00072">
    <property type="entry name" value="Response_reg"/>
    <property type="match status" value="1"/>
</dbReference>
<dbReference type="CDD" id="cd00130">
    <property type="entry name" value="PAS"/>
    <property type="match status" value="2"/>
</dbReference>
<dbReference type="PROSITE" id="PS50109">
    <property type="entry name" value="HIS_KIN"/>
    <property type="match status" value="1"/>
</dbReference>
<dbReference type="SMART" id="SM00091">
    <property type="entry name" value="PAS"/>
    <property type="match status" value="2"/>
</dbReference>
<dbReference type="EC" id="2.7.13.3" evidence="2"/>
<dbReference type="InterPro" id="IPR036097">
    <property type="entry name" value="HisK_dim/P_sf"/>
</dbReference>
<dbReference type="InterPro" id="IPR003594">
    <property type="entry name" value="HATPase_dom"/>
</dbReference>
<dbReference type="InterPro" id="IPR005467">
    <property type="entry name" value="His_kinase_dom"/>
</dbReference>
<dbReference type="InterPro" id="IPR000014">
    <property type="entry name" value="PAS"/>
</dbReference>
<dbReference type="InterPro" id="IPR004358">
    <property type="entry name" value="Sig_transdc_His_kin-like_C"/>
</dbReference>
<feature type="coiled-coil region" evidence="4">
    <location>
        <begin position="1"/>
        <end position="42"/>
    </location>
</feature>
<dbReference type="SUPFAM" id="SSF55785">
    <property type="entry name" value="PYP-like sensor domain (PAS domain)"/>
    <property type="match status" value="2"/>
</dbReference>
<dbReference type="EMBL" id="FNQN01000008">
    <property type="protein sequence ID" value="SEA60093.1"/>
    <property type="molecule type" value="Genomic_DNA"/>
</dbReference>
<feature type="modified residue" description="4-aspartylphosphate" evidence="3">
    <location>
        <position position="597"/>
    </location>
</feature>
<dbReference type="SUPFAM" id="SSF55874">
    <property type="entry name" value="ATPase domain of HSP90 chaperone/DNA topoisomerase II/histidine kinase"/>
    <property type="match status" value="1"/>
</dbReference>
<dbReference type="STRING" id="37625.SAMN05660420_02561"/>
<evidence type="ECO:0000256" key="3">
    <source>
        <dbReference type="PROSITE-ProRule" id="PRU00169"/>
    </source>
</evidence>
<evidence type="ECO:0000259" key="6">
    <source>
        <dbReference type="PROSITE" id="PS50110"/>
    </source>
</evidence>
<dbReference type="RefSeq" id="WP_092349243.1">
    <property type="nucleotide sequence ID" value="NZ_FNQN01000008.1"/>
</dbReference>
<comment type="catalytic activity">
    <reaction evidence="1">
        <text>ATP + protein L-histidine = ADP + protein N-phospho-L-histidine.</text>
        <dbReference type="EC" id="2.7.13.3"/>
    </reaction>
</comment>
<dbReference type="InterPro" id="IPR001789">
    <property type="entry name" value="Sig_transdc_resp-reg_receiver"/>
</dbReference>
<evidence type="ECO:0000259" key="5">
    <source>
        <dbReference type="PROSITE" id="PS50109"/>
    </source>
</evidence>
<dbReference type="GO" id="GO:0000155">
    <property type="term" value="F:phosphorelay sensor kinase activity"/>
    <property type="evidence" value="ECO:0007669"/>
    <property type="project" value="InterPro"/>
</dbReference>
<proteinExistence type="predicted"/>
<dbReference type="SMART" id="SM00448">
    <property type="entry name" value="REC"/>
    <property type="match status" value="1"/>
</dbReference>
<dbReference type="InterPro" id="IPR011006">
    <property type="entry name" value="CheY-like_superfamily"/>
</dbReference>
<dbReference type="PRINTS" id="PR00344">
    <property type="entry name" value="BCTRLSENSOR"/>
</dbReference>
<keyword evidence="9" id="KW-1185">Reference proteome</keyword>
<accession>A0A1H4CIE3</accession>
<dbReference type="Gene3D" id="3.40.50.2300">
    <property type="match status" value="1"/>
</dbReference>
<dbReference type="PROSITE" id="PS50110">
    <property type="entry name" value="RESPONSE_REGULATORY"/>
    <property type="match status" value="1"/>
</dbReference>
<dbReference type="CDD" id="cd00156">
    <property type="entry name" value="REC"/>
    <property type="match status" value="1"/>
</dbReference>
<evidence type="ECO:0000313" key="8">
    <source>
        <dbReference type="EMBL" id="SEA60093.1"/>
    </source>
</evidence>
<dbReference type="SUPFAM" id="SSF47384">
    <property type="entry name" value="Homodimeric domain of signal transducing histidine kinase"/>
    <property type="match status" value="1"/>
</dbReference>
<dbReference type="PROSITE" id="PS50112">
    <property type="entry name" value="PAS"/>
    <property type="match status" value="2"/>
</dbReference>
<evidence type="ECO:0000256" key="4">
    <source>
        <dbReference type="SAM" id="Coils"/>
    </source>
</evidence>
<evidence type="ECO:0000256" key="2">
    <source>
        <dbReference type="ARBA" id="ARBA00012438"/>
    </source>
</evidence>
<name>A0A1H4CIE3_9BACT</name>
<dbReference type="PANTHER" id="PTHR43065:SF42">
    <property type="entry name" value="TWO-COMPONENT SENSOR PPRA"/>
    <property type="match status" value="1"/>
</dbReference>
<dbReference type="Pfam" id="PF02518">
    <property type="entry name" value="HATPase_c"/>
    <property type="match status" value="1"/>
</dbReference>
<feature type="domain" description="PAS" evidence="7">
    <location>
        <begin position="35"/>
        <end position="79"/>
    </location>
</feature>
<organism evidence="8 9">
    <name type="scientific">Desulfuromusa kysingii</name>
    <dbReference type="NCBI Taxonomy" id="37625"/>
    <lineage>
        <taxon>Bacteria</taxon>
        <taxon>Pseudomonadati</taxon>
        <taxon>Thermodesulfobacteriota</taxon>
        <taxon>Desulfuromonadia</taxon>
        <taxon>Desulfuromonadales</taxon>
        <taxon>Geopsychrobacteraceae</taxon>
        <taxon>Desulfuromusa</taxon>
    </lineage>
</organism>
<dbReference type="SUPFAM" id="SSF52172">
    <property type="entry name" value="CheY-like"/>
    <property type="match status" value="1"/>
</dbReference>
<dbReference type="Gene3D" id="3.30.450.20">
    <property type="entry name" value="PAS domain"/>
    <property type="match status" value="2"/>
</dbReference>
<dbReference type="InterPro" id="IPR035965">
    <property type="entry name" value="PAS-like_dom_sf"/>
</dbReference>
<protein>
    <recommendedName>
        <fullName evidence="2">histidine kinase</fullName>
        <ecNumber evidence="2">2.7.13.3</ecNumber>
    </recommendedName>
</protein>